<dbReference type="Proteomes" id="UP000429607">
    <property type="component" value="Unassembled WGS sequence"/>
</dbReference>
<dbReference type="AlphaFoldDB" id="A0A6A3H583"/>
<protein>
    <submittedName>
        <fullName evidence="1">Uncharacterized protein</fullName>
    </submittedName>
</protein>
<sequence length="53" mass="6022">HHFIRENVERGTVKVEYVDTKNQLADILTKALGTKTLKFLRDGNGIKEKVTVP</sequence>
<feature type="non-terminal residue" evidence="1">
    <location>
        <position position="1"/>
    </location>
</feature>
<name>A0A6A3H583_9STRA</name>
<dbReference type="EMBL" id="QXFT01005490">
    <property type="protein sequence ID" value="KAE9272430.1"/>
    <property type="molecule type" value="Genomic_DNA"/>
</dbReference>
<evidence type="ECO:0000313" key="1">
    <source>
        <dbReference type="EMBL" id="KAE8964470.1"/>
    </source>
</evidence>
<dbReference type="EMBL" id="QXFV01005565">
    <property type="protein sequence ID" value="KAE8964470.1"/>
    <property type="molecule type" value="Genomic_DNA"/>
</dbReference>
<keyword evidence="4" id="KW-1185">Reference proteome</keyword>
<organism evidence="1 3">
    <name type="scientific">Phytophthora rubi</name>
    <dbReference type="NCBI Taxonomy" id="129364"/>
    <lineage>
        <taxon>Eukaryota</taxon>
        <taxon>Sar</taxon>
        <taxon>Stramenopiles</taxon>
        <taxon>Oomycota</taxon>
        <taxon>Peronosporomycetes</taxon>
        <taxon>Peronosporales</taxon>
        <taxon>Peronosporaceae</taxon>
        <taxon>Phytophthora</taxon>
    </lineage>
</organism>
<gene>
    <name evidence="1" type="ORF">PR001_g29046</name>
    <name evidence="2" type="ORF">PR003_g30202</name>
</gene>
<proteinExistence type="predicted"/>
<evidence type="ECO:0000313" key="4">
    <source>
        <dbReference type="Proteomes" id="UP000434957"/>
    </source>
</evidence>
<comment type="caution">
    <text evidence="1">The sequence shown here is derived from an EMBL/GenBank/DDBJ whole genome shotgun (WGS) entry which is preliminary data.</text>
</comment>
<evidence type="ECO:0000313" key="2">
    <source>
        <dbReference type="EMBL" id="KAE9272430.1"/>
    </source>
</evidence>
<accession>A0A6A3H583</accession>
<evidence type="ECO:0000313" key="3">
    <source>
        <dbReference type="Proteomes" id="UP000429607"/>
    </source>
</evidence>
<reference evidence="1 3" key="1">
    <citation type="submission" date="2018-09" db="EMBL/GenBank/DDBJ databases">
        <title>Genomic investigation of the strawberry pathogen Phytophthora fragariae indicates pathogenicity is determined by transcriptional variation in three key races.</title>
        <authorList>
            <person name="Adams T.M."/>
            <person name="Armitage A.D."/>
            <person name="Sobczyk M.K."/>
            <person name="Bates H.J."/>
            <person name="Dunwell J.M."/>
            <person name="Nellist C.F."/>
            <person name="Harrison R.J."/>
        </authorList>
    </citation>
    <scope>NUCLEOTIDE SEQUENCE [LARGE SCALE GENOMIC DNA]</scope>
    <source>
        <strain evidence="1 3">SCRP249</strain>
        <strain evidence="2 4">SCRP333</strain>
    </source>
</reference>
<dbReference type="Proteomes" id="UP000434957">
    <property type="component" value="Unassembled WGS sequence"/>
</dbReference>